<accession>A0ACB5RAP2</accession>
<dbReference type="Proteomes" id="UP001058074">
    <property type="component" value="Unassembled WGS sequence"/>
</dbReference>
<name>A0ACB5RAP2_9CLOT</name>
<dbReference type="EMBL" id="BROD01000001">
    <property type="protein sequence ID" value="GKX66122.1"/>
    <property type="molecule type" value="Genomic_DNA"/>
</dbReference>
<evidence type="ECO:0000313" key="2">
    <source>
        <dbReference type="Proteomes" id="UP001058074"/>
    </source>
</evidence>
<sequence>MKKKIYNQLVVAFVCALLGIFLAYQFKLLNAKDKNSLDGKTDTTDIMSEVESLKKEKEQLQTQNNKLYEELKTIEENAAKDGSITNEMKNQLEKSRMILGTTDVKGPGIVLTLTTKSSVFSPNESDYITDDELIHVVNLLNYSGAEAISINDIRVTPQTGIKAASNYIWIGNNDRISPKDKIVIKVIGDRTNLEGGLNFVGALDYGALARSYDKKISPESEIKIPKSTQKITTDSIKIDK</sequence>
<protein>
    <submittedName>
        <fullName evidence="1">Uncharacterized protein</fullName>
    </submittedName>
</protein>
<reference evidence="1" key="1">
    <citation type="journal article" date="2025" name="Int. J. Syst. Evol. Microbiol.">
        <title>Inconstantimicrobium mannanitabidum sp. nov., a novel member of the family Clostridiaceae isolated from anoxic soil under the treatment of reductive soil disinfestation.</title>
        <authorList>
            <person name="Ueki A."/>
            <person name="Tonouchi A."/>
            <person name="Honma S."/>
            <person name="Kaku N."/>
            <person name="Ueki K."/>
        </authorList>
    </citation>
    <scope>NUCLEOTIDE SEQUENCE</scope>
    <source>
        <strain evidence="1">TW13</strain>
    </source>
</reference>
<keyword evidence="2" id="KW-1185">Reference proteome</keyword>
<organism evidence="1 2">
    <name type="scientific">Inconstantimicrobium mannanitabidum</name>
    <dbReference type="NCBI Taxonomy" id="1604901"/>
    <lineage>
        <taxon>Bacteria</taxon>
        <taxon>Bacillati</taxon>
        <taxon>Bacillota</taxon>
        <taxon>Clostridia</taxon>
        <taxon>Eubacteriales</taxon>
        <taxon>Clostridiaceae</taxon>
        <taxon>Inconstantimicrobium</taxon>
    </lineage>
</organism>
<comment type="caution">
    <text evidence="1">The sequence shown here is derived from an EMBL/GenBank/DDBJ whole genome shotgun (WGS) entry which is preliminary data.</text>
</comment>
<gene>
    <name evidence="1" type="ORF">rsdtw13_13800</name>
</gene>
<evidence type="ECO:0000313" key="1">
    <source>
        <dbReference type="EMBL" id="GKX66122.1"/>
    </source>
</evidence>
<proteinExistence type="predicted"/>